<dbReference type="PANTHER" id="PTHR30294:SF29">
    <property type="entry name" value="MULTIDRUG ABC TRANSPORTER PERMEASE YBHS-RELATED"/>
    <property type="match status" value="1"/>
</dbReference>
<dbReference type="OrthoDB" id="9811522at2"/>
<keyword evidence="2" id="KW-1003">Cell membrane</keyword>
<evidence type="ECO:0000313" key="8">
    <source>
        <dbReference type="EMBL" id="EFQ23156.1"/>
    </source>
</evidence>
<dbReference type="PaxDb" id="584708-Apau_0728"/>
<dbReference type="RefSeq" id="WP_006300320.1">
    <property type="nucleotide sequence ID" value="NZ_CM001022.1"/>
</dbReference>
<feature type="transmembrane region" description="Helical" evidence="6">
    <location>
        <begin position="21"/>
        <end position="42"/>
    </location>
</feature>
<keyword evidence="4 6" id="KW-1133">Transmembrane helix</keyword>
<dbReference type="InterPro" id="IPR051449">
    <property type="entry name" value="ABC-2_transporter_component"/>
</dbReference>
<dbReference type="HOGENOM" id="CLU_039483_8_4_0"/>
<keyword evidence="3 6" id="KW-0812">Transmembrane</keyword>
<dbReference type="STRING" id="584708.Apau_0728"/>
<evidence type="ECO:0000256" key="3">
    <source>
        <dbReference type="ARBA" id="ARBA00022692"/>
    </source>
</evidence>
<keyword evidence="5 6" id="KW-0472">Membrane</keyword>
<dbReference type="Gene3D" id="3.40.1710.10">
    <property type="entry name" value="abc type-2 transporter like domain"/>
    <property type="match status" value="1"/>
</dbReference>
<organism evidence="8 9">
    <name type="scientific">Aminomonas paucivorans DSM 12260</name>
    <dbReference type="NCBI Taxonomy" id="584708"/>
    <lineage>
        <taxon>Bacteria</taxon>
        <taxon>Thermotogati</taxon>
        <taxon>Synergistota</taxon>
        <taxon>Synergistia</taxon>
        <taxon>Synergistales</taxon>
        <taxon>Synergistaceae</taxon>
        <taxon>Aminomonas</taxon>
    </lineage>
</organism>
<evidence type="ECO:0000256" key="1">
    <source>
        <dbReference type="ARBA" id="ARBA00004651"/>
    </source>
</evidence>
<dbReference type="InterPro" id="IPR013525">
    <property type="entry name" value="ABC2_TM"/>
</dbReference>
<reference evidence="8 9" key="1">
    <citation type="journal article" date="2010" name="Stand. Genomic Sci.">
        <title>Non-contiguous finished genome sequence of Aminomonas paucivorans type strain (GLU-3).</title>
        <authorList>
            <person name="Pitluck S."/>
            <person name="Yasawong M."/>
            <person name="Held B."/>
            <person name="Lapidus A."/>
            <person name="Nolan M."/>
            <person name="Copeland A."/>
            <person name="Lucas S."/>
            <person name="Del Rio T.G."/>
            <person name="Tice H."/>
            <person name="Cheng J.F."/>
            <person name="Chertkov O."/>
            <person name="Goodwin L."/>
            <person name="Tapia R."/>
            <person name="Han C."/>
            <person name="Liolios K."/>
            <person name="Ivanova N."/>
            <person name="Mavromatis K."/>
            <person name="Ovchinnikova G."/>
            <person name="Pati A."/>
            <person name="Chen A."/>
            <person name="Palaniappan K."/>
            <person name="Land M."/>
            <person name="Hauser L."/>
            <person name="Chang Y.J."/>
            <person name="Jeffries C.D."/>
            <person name="Pukall R."/>
            <person name="Spring S."/>
            <person name="Rohde M."/>
            <person name="Sikorski J."/>
            <person name="Goker M."/>
            <person name="Woyke T."/>
            <person name="Bristow J."/>
            <person name="Eisen J.A."/>
            <person name="Markowitz V."/>
            <person name="Hugenholtz P."/>
            <person name="Kyrpides N.C."/>
            <person name="Klenk H.P."/>
        </authorList>
    </citation>
    <scope>NUCLEOTIDE SEQUENCE [LARGE SCALE GENOMIC DNA]</scope>
    <source>
        <strain evidence="8 9">DSM 12260</strain>
    </source>
</reference>
<evidence type="ECO:0000256" key="6">
    <source>
        <dbReference type="SAM" id="Phobius"/>
    </source>
</evidence>
<dbReference type="PANTHER" id="PTHR30294">
    <property type="entry name" value="MEMBRANE COMPONENT OF ABC TRANSPORTER YHHJ-RELATED"/>
    <property type="match status" value="1"/>
</dbReference>
<dbReference type="Pfam" id="PF12698">
    <property type="entry name" value="ABC2_membrane_3"/>
    <property type="match status" value="1"/>
</dbReference>
<sequence length="395" mass="42263">MWVDCFLRETKILFLRDPRRAMFLFGASLAYLILFGVLYGPAQVRGIPLGVLDQDQSALSRSLTRAFGDSERFALCHQVSTEEEAERLLRERRVQAVLVIPPRFARNVKAGLSSPVMWIGDGSNIAVAGAGGMEAQEILEVLGADLGADQGAWGGIPRDKARGWSHPVELRLRLRGNPTLSYLEYFVIGLAMAAFQEGILLSVGAAFLGTGRRSGRGAEPVGVCFAVKLLLYGVCSLGAFALALFAGNRFFPIPFWGSWGAVGALGAFFSFGVALFAAAVACRMVSEVNYTRFALVYTVPAFILSGAIWPREAMGTVSRGLSFLFPLTWMVDPLRRLLLWGSDPGLAHHLLILGGIGFLSLGTLFLPGGALAGGLPGERPGGRAPLGVGKEGKTC</sequence>
<dbReference type="EMBL" id="CM001022">
    <property type="protein sequence ID" value="EFQ23156.1"/>
    <property type="molecule type" value="Genomic_DNA"/>
</dbReference>
<feature type="transmembrane region" description="Helical" evidence="6">
    <location>
        <begin position="293"/>
        <end position="310"/>
    </location>
</feature>
<gene>
    <name evidence="8" type="ORF">Apau_0728</name>
</gene>
<name>E3CUZ9_9BACT</name>
<feature type="transmembrane region" description="Helical" evidence="6">
    <location>
        <begin position="259"/>
        <end position="281"/>
    </location>
</feature>
<evidence type="ECO:0000256" key="4">
    <source>
        <dbReference type="ARBA" id="ARBA00022989"/>
    </source>
</evidence>
<dbReference type="Proteomes" id="UP000005096">
    <property type="component" value="Chromosome"/>
</dbReference>
<evidence type="ECO:0000256" key="5">
    <source>
        <dbReference type="ARBA" id="ARBA00023136"/>
    </source>
</evidence>
<dbReference type="eggNOG" id="COG0842">
    <property type="taxonomic scope" value="Bacteria"/>
</dbReference>
<evidence type="ECO:0000313" key="9">
    <source>
        <dbReference type="Proteomes" id="UP000005096"/>
    </source>
</evidence>
<dbReference type="GO" id="GO:0005886">
    <property type="term" value="C:plasma membrane"/>
    <property type="evidence" value="ECO:0007669"/>
    <property type="project" value="UniProtKB-SubCell"/>
</dbReference>
<comment type="subcellular location">
    <subcellularLocation>
        <location evidence="1">Cell membrane</location>
        <topology evidence="1">Multi-pass membrane protein</topology>
    </subcellularLocation>
</comment>
<feature type="domain" description="ABC-2 type transporter transmembrane" evidence="7">
    <location>
        <begin position="29"/>
        <end position="362"/>
    </location>
</feature>
<accession>E3CUZ9</accession>
<feature type="transmembrane region" description="Helical" evidence="6">
    <location>
        <begin position="185"/>
        <end position="208"/>
    </location>
</feature>
<dbReference type="GO" id="GO:0140359">
    <property type="term" value="F:ABC-type transporter activity"/>
    <property type="evidence" value="ECO:0007669"/>
    <property type="project" value="InterPro"/>
</dbReference>
<protein>
    <submittedName>
        <fullName evidence="8">ABC-2 type transporter</fullName>
    </submittedName>
</protein>
<feature type="transmembrane region" description="Helical" evidence="6">
    <location>
        <begin position="346"/>
        <end position="366"/>
    </location>
</feature>
<dbReference type="AlphaFoldDB" id="E3CUZ9"/>
<proteinExistence type="predicted"/>
<keyword evidence="9" id="KW-1185">Reference proteome</keyword>
<evidence type="ECO:0000259" key="7">
    <source>
        <dbReference type="Pfam" id="PF12698"/>
    </source>
</evidence>
<feature type="transmembrane region" description="Helical" evidence="6">
    <location>
        <begin position="229"/>
        <end position="247"/>
    </location>
</feature>
<evidence type="ECO:0000256" key="2">
    <source>
        <dbReference type="ARBA" id="ARBA00022475"/>
    </source>
</evidence>